<dbReference type="GO" id="GO:0004654">
    <property type="term" value="F:polyribonucleotide nucleotidyltransferase activity"/>
    <property type="evidence" value="ECO:0007669"/>
    <property type="project" value="UniProtKB-EC"/>
</dbReference>
<evidence type="ECO:0000256" key="1">
    <source>
        <dbReference type="ARBA" id="ARBA00007404"/>
    </source>
</evidence>
<comment type="catalytic activity">
    <reaction evidence="7">
        <text>RNA(n+1) + phosphate = RNA(n) + a ribonucleoside 5'-diphosphate</text>
        <dbReference type="Rhea" id="RHEA:22096"/>
        <dbReference type="Rhea" id="RHEA-COMP:14527"/>
        <dbReference type="Rhea" id="RHEA-COMP:17342"/>
        <dbReference type="ChEBI" id="CHEBI:43474"/>
        <dbReference type="ChEBI" id="CHEBI:57930"/>
        <dbReference type="ChEBI" id="CHEBI:140395"/>
        <dbReference type="EC" id="2.7.7.8"/>
    </reaction>
</comment>
<dbReference type="PROSITE" id="PS50126">
    <property type="entry name" value="S1"/>
    <property type="match status" value="1"/>
</dbReference>
<dbReference type="SUPFAM" id="SSF55666">
    <property type="entry name" value="Ribonuclease PH domain 2-like"/>
    <property type="match status" value="2"/>
</dbReference>
<dbReference type="EMBL" id="JABTCG010000009">
    <property type="protein sequence ID" value="MBD0852481.1"/>
    <property type="molecule type" value="Genomic_DNA"/>
</dbReference>
<keyword evidence="5 7" id="KW-0460">Magnesium</keyword>
<comment type="subcellular location">
    <subcellularLocation>
        <location evidence="7">Cytoplasm</location>
    </subcellularLocation>
</comment>
<accession>A0ABR7VHS4</accession>
<dbReference type="SMART" id="SM00316">
    <property type="entry name" value="S1"/>
    <property type="match status" value="1"/>
</dbReference>
<dbReference type="Gene3D" id="3.30.230.70">
    <property type="entry name" value="GHMP Kinase, N-terminal domain"/>
    <property type="match status" value="2"/>
</dbReference>
<protein>
    <recommendedName>
        <fullName evidence="7">Polyribonucleotide nucleotidyltransferase</fullName>
        <ecNumber evidence="7">2.7.7.8</ecNumber>
    </recommendedName>
    <alternativeName>
        <fullName evidence="7">Polynucleotide phosphorylase</fullName>
        <shortName evidence="7">PNPase</shortName>
    </alternativeName>
</protein>
<dbReference type="InterPro" id="IPR012340">
    <property type="entry name" value="NA-bd_OB-fold"/>
</dbReference>
<dbReference type="InterPro" id="IPR015847">
    <property type="entry name" value="ExoRNase_PH_dom2"/>
</dbReference>
<keyword evidence="4 7" id="KW-0548">Nucleotidyltransferase</keyword>
<dbReference type="Proteomes" id="UP000598350">
    <property type="component" value="Unassembled WGS sequence"/>
</dbReference>
<dbReference type="CDD" id="cd11364">
    <property type="entry name" value="RNase_PH_PNPase_2"/>
    <property type="match status" value="1"/>
</dbReference>
<dbReference type="SUPFAM" id="SSF54211">
    <property type="entry name" value="Ribosomal protein S5 domain 2-like"/>
    <property type="match status" value="2"/>
</dbReference>
<dbReference type="EC" id="2.7.7.8" evidence="7"/>
<dbReference type="InterPro" id="IPR020568">
    <property type="entry name" value="Ribosomal_Su5_D2-typ_SF"/>
</dbReference>
<dbReference type="Pfam" id="PF03725">
    <property type="entry name" value="RNase_PH_C"/>
    <property type="match status" value="1"/>
</dbReference>
<dbReference type="InterPro" id="IPR012162">
    <property type="entry name" value="PNPase"/>
</dbReference>
<keyword evidence="6 7" id="KW-0694">RNA-binding</keyword>
<feature type="domain" description="S1 motif" evidence="9">
    <location>
        <begin position="630"/>
        <end position="701"/>
    </location>
</feature>
<dbReference type="Gene3D" id="3.30.1370.10">
    <property type="entry name" value="K Homology domain, type 1"/>
    <property type="match status" value="1"/>
</dbReference>
<dbReference type="InterPro" id="IPR015848">
    <property type="entry name" value="PNPase_PH_RNA-bd_bac/org-type"/>
</dbReference>
<evidence type="ECO:0000259" key="9">
    <source>
        <dbReference type="PROSITE" id="PS50126"/>
    </source>
</evidence>
<evidence type="ECO:0000313" key="10">
    <source>
        <dbReference type="EMBL" id="MBD0852481.1"/>
    </source>
</evidence>
<dbReference type="Pfam" id="PF00013">
    <property type="entry name" value="KH_1"/>
    <property type="match status" value="1"/>
</dbReference>
<evidence type="ECO:0000256" key="2">
    <source>
        <dbReference type="ARBA" id="ARBA00022490"/>
    </source>
</evidence>
<dbReference type="HAMAP" id="MF_01595">
    <property type="entry name" value="PNPase"/>
    <property type="match status" value="1"/>
</dbReference>
<dbReference type="InterPro" id="IPR003029">
    <property type="entry name" value="S1_domain"/>
</dbReference>
<evidence type="ECO:0000256" key="3">
    <source>
        <dbReference type="ARBA" id="ARBA00022679"/>
    </source>
</evidence>
<dbReference type="RefSeq" id="WP_188315604.1">
    <property type="nucleotide sequence ID" value="NZ_JABTCG010000009.1"/>
</dbReference>
<keyword evidence="11" id="KW-1185">Reference proteome</keyword>
<comment type="cofactor">
    <cofactor evidence="7">
        <name>Mg(2+)</name>
        <dbReference type="ChEBI" id="CHEBI:18420"/>
    </cofactor>
</comment>
<dbReference type="Gene3D" id="2.40.50.140">
    <property type="entry name" value="Nucleic acid-binding proteins"/>
    <property type="match status" value="1"/>
</dbReference>
<keyword evidence="3 7" id="KW-0808">Transferase</keyword>
<comment type="function">
    <text evidence="7">Involved in mRNA degradation. Catalyzes the phosphorolysis of single-stranded polyribonucleotides processively in the 3'- to 5'-direction.</text>
</comment>
<keyword evidence="7" id="KW-0479">Metal-binding</keyword>
<dbReference type="InterPro" id="IPR036612">
    <property type="entry name" value="KH_dom_type_1_sf"/>
</dbReference>
<dbReference type="SUPFAM" id="SSF50249">
    <property type="entry name" value="Nucleic acid-binding proteins"/>
    <property type="match status" value="1"/>
</dbReference>
<dbReference type="CDD" id="cd02393">
    <property type="entry name" value="KH-I_PNPase"/>
    <property type="match status" value="1"/>
</dbReference>
<dbReference type="SUPFAM" id="SSF54791">
    <property type="entry name" value="Eukaryotic type KH-domain (KH-domain type I)"/>
    <property type="match status" value="1"/>
</dbReference>
<dbReference type="InterPro" id="IPR001247">
    <property type="entry name" value="ExoRNase_PH_dom1"/>
</dbReference>
<dbReference type="SUPFAM" id="SSF46915">
    <property type="entry name" value="Polynucleotide phosphorylase/guanosine pentaphosphate synthase (PNPase/GPSI), domain 3"/>
    <property type="match status" value="1"/>
</dbReference>
<dbReference type="InterPro" id="IPR036345">
    <property type="entry name" value="ExoRNase_PH_dom2_sf"/>
</dbReference>
<feature type="binding site" evidence="7">
    <location>
        <position position="489"/>
    </location>
    <ligand>
        <name>Mg(2+)</name>
        <dbReference type="ChEBI" id="CHEBI:18420"/>
    </ligand>
</feature>
<feature type="binding site" evidence="7">
    <location>
        <position position="495"/>
    </location>
    <ligand>
        <name>Mg(2+)</name>
        <dbReference type="ChEBI" id="CHEBI:18420"/>
    </ligand>
</feature>
<feature type="region of interest" description="Disordered" evidence="8">
    <location>
        <begin position="696"/>
        <end position="740"/>
    </location>
</feature>
<comment type="similarity">
    <text evidence="1 7">Belongs to the polyribonucleotide nucleotidyltransferase family.</text>
</comment>
<dbReference type="SMART" id="SM00322">
    <property type="entry name" value="KH"/>
    <property type="match status" value="1"/>
</dbReference>
<dbReference type="NCBIfam" id="NF008805">
    <property type="entry name" value="PRK11824.1"/>
    <property type="match status" value="1"/>
</dbReference>
<dbReference type="PANTHER" id="PTHR11252">
    <property type="entry name" value="POLYRIBONUCLEOTIDE NUCLEOTIDYLTRANSFERASE"/>
    <property type="match status" value="1"/>
</dbReference>
<dbReference type="PANTHER" id="PTHR11252:SF0">
    <property type="entry name" value="POLYRIBONUCLEOTIDE NUCLEOTIDYLTRANSFERASE 1, MITOCHONDRIAL"/>
    <property type="match status" value="1"/>
</dbReference>
<keyword evidence="2 7" id="KW-0963">Cytoplasm</keyword>
<evidence type="ECO:0000256" key="6">
    <source>
        <dbReference type="ARBA" id="ARBA00022884"/>
    </source>
</evidence>
<dbReference type="InterPro" id="IPR004088">
    <property type="entry name" value="KH_dom_type_1"/>
</dbReference>
<evidence type="ECO:0000256" key="7">
    <source>
        <dbReference type="HAMAP-Rule" id="MF_01595"/>
    </source>
</evidence>
<feature type="compositionally biased region" description="Basic and acidic residues" evidence="8">
    <location>
        <begin position="709"/>
        <end position="734"/>
    </location>
</feature>
<dbReference type="Pfam" id="PF00575">
    <property type="entry name" value="S1"/>
    <property type="match status" value="1"/>
</dbReference>
<gene>
    <name evidence="7" type="primary">pnp</name>
    <name evidence="10" type="ORF">HPE63_17515</name>
</gene>
<dbReference type="NCBIfam" id="TIGR03591">
    <property type="entry name" value="polynuc_phos"/>
    <property type="match status" value="1"/>
</dbReference>
<comment type="caution">
    <text evidence="10">The sequence shown here is derived from an EMBL/GenBank/DDBJ whole genome shotgun (WGS) entry which is preliminary data.</text>
</comment>
<evidence type="ECO:0000256" key="8">
    <source>
        <dbReference type="SAM" id="MobiDB-lite"/>
    </source>
</evidence>
<sequence>MIPKVFREVIDLGDGREISIETGKLAKQAHGSVVVQSGKCMLLCTVVSNYKQSDVDFLPLTVDYREKFAASGRYPGGFFKREARPSDGEVLTMRLVDRVLRPLFPKDYHSETQVMIQLMSHDENVMPDAMAGLAASAAIQLSDFPFECAISEARVGRVNGEFIINPTRAQLVESDIDMMIGASADSVMMVEGEMGEISEEEMVEAIKFAHEAIKVQCAAQIKLAEAFGKKEVREYETESENEDLAKKIHEMAYDKVYAVAKAGSAKHDRSAAFEEIKNDLIATFSEEELVEFGGLISKYYSKAEKAAVRDLTLNEGLRLDGRKTDEIRPIWCEVDYLPSTHGSAIFTRGETQALATVTLGTSREANQIDMPSYEGEETFYLHYNFPPFSTGEARPIRGTSRREVGHGNLAQRALKGMIPADCPYTVRVVSEVLESNGSSSMATVCSGTMALMDAGVQLKKPVSGIAMGLISDSDSGKYAVLSDILGDEDHLGDMDFKVTGTADGITACQMDIKVKGLSYEILVKALKQAQAGRLHILTKLTDTIAAPNADVKSHAPKMVTRTIPNEFIGALIGPGGKVIQELQKATNTTIVINEDPVTEEGIVEILGTGQEGIDAVLAKIDSILFKPKVGSVYEVKVIKMLDFGAVVEYMDAPGNEVLLHVSELAWERTENVSDVVNMGDVFDVKYLGTDPRTRKEKVSRKALLPKPEGFVERPPRSNDRNRGRDDRRGRDNRDRKPRRD</sequence>
<evidence type="ECO:0000256" key="4">
    <source>
        <dbReference type="ARBA" id="ARBA00022695"/>
    </source>
</evidence>
<name>A0ABR7VHS4_9FLAO</name>
<dbReference type="Pfam" id="PF01138">
    <property type="entry name" value="RNase_PH"/>
    <property type="match status" value="2"/>
</dbReference>
<evidence type="ECO:0000256" key="5">
    <source>
        <dbReference type="ARBA" id="ARBA00022842"/>
    </source>
</evidence>
<proteinExistence type="inferred from homology"/>
<dbReference type="PIRSF" id="PIRSF005499">
    <property type="entry name" value="PNPase"/>
    <property type="match status" value="1"/>
</dbReference>
<dbReference type="InterPro" id="IPR036456">
    <property type="entry name" value="PNPase_PH_RNA-bd_sf"/>
</dbReference>
<organism evidence="10 11">
    <name type="scientific">Maribacter arenosus</name>
    <dbReference type="NCBI Taxonomy" id="1854708"/>
    <lineage>
        <taxon>Bacteria</taxon>
        <taxon>Pseudomonadati</taxon>
        <taxon>Bacteroidota</taxon>
        <taxon>Flavobacteriia</taxon>
        <taxon>Flavobacteriales</taxon>
        <taxon>Flavobacteriaceae</taxon>
        <taxon>Maribacter</taxon>
    </lineage>
</organism>
<dbReference type="InterPro" id="IPR027408">
    <property type="entry name" value="PNPase/RNase_PH_dom_sf"/>
</dbReference>
<evidence type="ECO:0000313" key="11">
    <source>
        <dbReference type="Proteomes" id="UP000598350"/>
    </source>
</evidence>
<dbReference type="Pfam" id="PF03726">
    <property type="entry name" value="PNPase"/>
    <property type="match status" value="1"/>
</dbReference>
<dbReference type="InterPro" id="IPR004087">
    <property type="entry name" value="KH_dom"/>
</dbReference>
<reference evidence="10 11" key="1">
    <citation type="submission" date="2020-05" db="EMBL/GenBank/DDBJ databases">
        <title>The draft genome sequence of Maribacter arenosus CAU 1321.</title>
        <authorList>
            <person name="Mu L."/>
        </authorList>
    </citation>
    <scope>NUCLEOTIDE SEQUENCE [LARGE SCALE GENOMIC DNA]</scope>
    <source>
        <strain evidence="10 11">CAU 1321</strain>
    </source>
</reference>
<dbReference type="PROSITE" id="PS50084">
    <property type="entry name" value="KH_TYPE_1"/>
    <property type="match status" value="1"/>
</dbReference>